<name>A0A849HJW1_9MICO</name>
<organism evidence="1 2">
    <name type="scientific">Knoellia koreensis</name>
    <dbReference type="NCBI Taxonomy" id="2730921"/>
    <lineage>
        <taxon>Bacteria</taxon>
        <taxon>Bacillati</taxon>
        <taxon>Actinomycetota</taxon>
        <taxon>Actinomycetes</taxon>
        <taxon>Micrococcales</taxon>
        <taxon>Intrasporangiaceae</taxon>
        <taxon>Knoellia</taxon>
    </lineage>
</organism>
<accession>A0A849HJW1</accession>
<proteinExistence type="predicted"/>
<dbReference type="AlphaFoldDB" id="A0A849HJW1"/>
<dbReference type="EMBL" id="JABEPQ010000008">
    <property type="protein sequence ID" value="NNM48245.1"/>
    <property type="molecule type" value="Genomic_DNA"/>
</dbReference>
<reference evidence="1 2" key="1">
    <citation type="submission" date="2020-04" db="EMBL/GenBank/DDBJ databases">
        <title>Knoellia sp. isolate from air conditioner.</title>
        <authorList>
            <person name="Chea S."/>
            <person name="Kim D.-U."/>
        </authorList>
    </citation>
    <scope>NUCLEOTIDE SEQUENCE [LARGE SCALE GENOMIC DNA]</scope>
    <source>
        <strain evidence="1 2">DB2414S</strain>
    </source>
</reference>
<sequence length="278" mass="29743">MTDHQPEPGTDPAEAYATEYRRLWDATVATLTAAVQLDHPQHGPVDFSDFLASALGAVAANVGSANRITAGRPGSWESDALSQLVAGTVGYDADPVVLAPRRTLPVIVPLNVAQLVTEAYQDASTAQRETMLPHVDDAAQVLYRAGEEWSAQHPGPTEGAPAEEWDAYNAAVDAQAAQEEAAEELLRARYAATFQAYAEAFTAAVLDTARAIGLTVAVEVKAETNPEAGWWDTTDTINPADDERGDALARHLWEAAHDRVPLPRALVEIPAEAAEEEQ</sequence>
<evidence type="ECO:0000313" key="2">
    <source>
        <dbReference type="Proteomes" id="UP000588586"/>
    </source>
</evidence>
<comment type="caution">
    <text evidence="1">The sequence shown here is derived from an EMBL/GenBank/DDBJ whole genome shotgun (WGS) entry which is preliminary data.</text>
</comment>
<protein>
    <submittedName>
        <fullName evidence="1">Uncharacterized protein</fullName>
    </submittedName>
</protein>
<dbReference type="RefSeq" id="WP_171245376.1">
    <property type="nucleotide sequence ID" value="NZ_JABEPQ010000008.1"/>
</dbReference>
<dbReference type="Proteomes" id="UP000588586">
    <property type="component" value="Unassembled WGS sequence"/>
</dbReference>
<keyword evidence="2" id="KW-1185">Reference proteome</keyword>
<evidence type="ECO:0000313" key="1">
    <source>
        <dbReference type="EMBL" id="NNM48245.1"/>
    </source>
</evidence>
<gene>
    <name evidence="1" type="ORF">HJG52_19850</name>
</gene>